<dbReference type="OrthoDB" id="4133832at2759"/>
<organism evidence="1 2">
    <name type="scientific">Ophiobolus disseminans</name>
    <dbReference type="NCBI Taxonomy" id="1469910"/>
    <lineage>
        <taxon>Eukaryota</taxon>
        <taxon>Fungi</taxon>
        <taxon>Dikarya</taxon>
        <taxon>Ascomycota</taxon>
        <taxon>Pezizomycotina</taxon>
        <taxon>Dothideomycetes</taxon>
        <taxon>Pleosporomycetidae</taxon>
        <taxon>Pleosporales</taxon>
        <taxon>Pleosporineae</taxon>
        <taxon>Phaeosphaeriaceae</taxon>
        <taxon>Ophiobolus</taxon>
    </lineage>
</organism>
<gene>
    <name evidence="1" type="ORF">CC86DRAFT_424374</name>
</gene>
<dbReference type="InterPro" id="IPR038883">
    <property type="entry name" value="AN11006-like"/>
</dbReference>
<reference evidence="1" key="1">
    <citation type="journal article" date="2020" name="Stud. Mycol.">
        <title>101 Dothideomycetes genomes: a test case for predicting lifestyles and emergence of pathogens.</title>
        <authorList>
            <person name="Haridas S."/>
            <person name="Albert R."/>
            <person name="Binder M."/>
            <person name="Bloem J."/>
            <person name="Labutti K."/>
            <person name="Salamov A."/>
            <person name="Andreopoulos B."/>
            <person name="Baker S."/>
            <person name="Barry K."/>
            <person name="Bills G."/>
            <person name="Bluhm B."/>
            <person name="Cannon C."/>
            <person name="Castanera R."/>
            <person name="Culley D."/>
            <person name="Daum C."/>
            <person name="Ezra D."/>
            <person name="Gonzalez J."/>
            <person name="Henrissat B."/>
            <person name="Kuo A."/>
            <person name="Liang C."/>
            <person name="Lipzen A."/>
            <person name="Lutzoni F."/>
            <person name="Magnuson J."/>
            <person name="Mondo S."/>
            <person name="Nolan M."/>
            <person name="Ohm R."/>
            <person name="Pangilinan J."/>
            <person name="Park H.-J."/>
            <person name="Ramirez L."/>
            <person name="Alfaro M."/>
            <person name="Sun H."/>
            <person name="Tritt A."/>
            <person name="Yoshinaga Y."/>
            <person name="Zwiers L.-H."/>
            <person name="Turgeon B."/>
            <person name="Goodwin S."/>
            <person name="Spatafora J."/>
            <person name="Crous P."/>
            <person name="Grigoriev I."/>
        </authorList>
    </citation>
    <scope>NUCLEOTIDE SEQUENCE</scope>
    <source>
        <strain evidence="1">CBS 113818</strain>
    </source>
</reference>
<evidence type="ECO:0000313" key="2">
    <source>
        <dbReference type="Proteomes" id="UP000799424"/>
    </source>
</evidence>
<dbReference type="EMBL" id="MU006217">
    <property type="protein sequence ID" value="KAF2832029.1"/>
    <property type="molecule type" value="Genomic_DNA"/>
</dbReference>
<sequence>MNQLSKQTQELGLSQPKKGLLDLPGELRNDIYEHLLKSSDDDHTSESTQEFDPDILKTALALTSTNRQLRTEFRPFFFQHVEIPLAGNELEHILVLFFPTGTALNSACNLHIEFDAADLPDTDIEWLIQLAQERPEVKLKFDGDMGWEAHAGVVNKLLDAVRSKDAWRTRLSDFAFKEIHYKLGCLRTWDDPKWELKLVLEEGVLSGVDDVLVNFGLHTVDDKERWKRCLIVSRSRLLGSTHRGTESKKHKVALGYLGAF</sequence>
<proteinExistence type="predicted"/>
<dbReference type="Proteomes" id="UP000799424">
    <property type="component" value="Unassembled WGS sequence"/>
</dbReference>
<dbReference type="PANTHER" id="PTHR42085:SF1">
    <property type="entry name" value="F-BOX DOMAIN-CONTAINING PROTEIN"/>
    <property type="match status" value="1"/>
</dbReference>
<evidence type="ECO:0000313" key="1">
    <source>
        <dbReference type="EMBL" id="KAF2832029.1"/>
    </source>
</evidence>
<accession>A0A6A7AH74</accession>
<name>A0A6A7AH74_9PLEO</name>
<protein>
    <recommendedName>
        <fullName evidence="3">F-box domain-containing protein</fullName>
    </recommendedName>
</protein>
<dbReference type="PANTHER" id="PTHR42085">
    <property type="entry name" value="F-BOX DOMAIN-CONTAINING PROTEIN"/>
    <property type="match status" value="1"/>
</dbReference>
<dbReference type="AlphaFoldDB" id="A0A6A7AH74"/>
<evidence type="ECO:0008006" key="3">
    <source>
        <dbReference type="Google" id="ProtNLM"/>
    </source>
</evidence>
<keyword evidence="2" id="KW-1185">Reference proteome</keyword>